<dbReference type="PANTHER" id="PTHR36435">
    <property type="entry name" value="SLR1288 PROTEIN"/>
    <property type="match status" value="1"/>
</dbReference>
<keyword evidence="5" id="KW-1185">Reference proteome</keyword>
<evidence type="ECO:0000313" key="4">
    <source>
        <dbReference type="EMBL" id="MFB9768455.1"/>
    </source>
</evidence>
<evidence type="ECO:0000313" key="5">
    <source>
        <dbReference type="Proteomes" id="UP001589691"/>
    </source>
</evidence>
<dbReference type="InterPro" id="IPR052710">
    <property type="entry name" value="CAAX_protease"/>
</dbReference>
<evidence type="ECO:0000259" key="3">
    <source>
        <dbReference type="Pfam" id="PF02517"/>
    </source>
</evidence>
<evidence type="ECO:0000256" key="2">
    <source>
        <dbReference type="SAM" id="Phobius"/>
    </source>
</evidence>
<dbReference type="Pfam" id="PF02517">
    <property type="entry name" value="Rce1-like"/>
    <property type="match status" value="1"/>
</dbReference>
<keyword evidence="2" id="KW-1133">Transmembrane helix</keyword>
<dbReference type="RefSeq" id="WP_137643459.1">
    <property type="nucleotide sequence ID" value="NZ_BJEA01000018.1"/>
</dbReference>
<protein>
    <submittedName>
        <fullName evidence="4">Lysostaphin resistance A-like protein</fullName>
    </submittedName>
</protein>
<reference evidence="4 5" key="1">
    <citation type="submission" date="2024-09" db="EMBL/GenBank/DDBJ databases">
        <authorList>
            <person name="Sun Q."/>
            <person name="Mori K."/>
        </authorList>
    </citation>
    <scope>NUCLEOTIDE SEQUENCE [LARGE SCALE GENOMIC DNA]</scope>
    <source>
        <strain evidence="4 5">TBRC 4576</strain>
    </source>
</reference>
<dbReference type="EMBL" id="JBHLZY010000002">
    <property type="protein sequence ID" value="MFB9768455.1"/>
    <property type="molecule type" value="Genomic_DNA"/>
</dbReference>
<sequence>MELIDRGLSWLWRVAIMVGLIIGVLAPPMLLRLINQLATHTGTLGWQIAIMVAYFGVFILLILAADAVKRHYTGIYESEPLTKRDWGAVLLGYLVIVGLESGFQALNHFLYGQTQTQNNAAIKQLMTGSPFALWMMAFSAVLLTPIVEELVFRGVLMNLFFNQGWLKVTVSGVLFGSLHSSSTWPSFLIYVTMGLILATVYLRVGKIKAAIALHFIINALAMGILIGQIFV</sequence>
<feature type="transmembrane region" description="Helical" evidence="2">
    <location>
        <begin position="46"/>
        <end position="65"/>
    </location>
</feature>
<feature type="transmembrane region" description="Helical" evidence="2">
    <location>
        <begin position="86"/>
        <end position="111"/>
    </location>
</feature>
<keyword evidence="2" id="KW-0472">Membrane</keyword>
<comment type="caution">
    <text evidence="4">The sequence shown here is derived from an EMBL/GenBank/DDBJ whole genome shotgun (WGS) entry which is preliminary data.</text>
</comment>
<feature type="transmembrane region" description="Helical" evidence="2">
    <location>
        <begin position="12"/>
        <end position="34"/>
    </location>
</feature>
<feature type="transmembrane region" description="Helical" evidence="2">
    <location>
        <begin position="211"/>
        <end position="230"/>
    </location>
</feature>
<gene>
    <name evidence="4" type="ORF">ACFFLI_00995</name>
</gene>
<feature type="transmembrane region" description="Helical" evidence="2">
    <location>
        <begin position="131"/>
        <end position="152"/>
    </location>
</feature>
<feature type="transmembrane region" description="Helical" evidence="2">
    <location>
        <begin position="164"/>
        <end position="181"/>
    </location>
</feature>
<comment type="similarity">
    <text evidence="1">Belongs to the UPF0177 family.</text>
</comment>
<keyword evidence="2" id="KW-0812">Transmembrane</keyword>
<feature type="transmembrane region" description="Helical" evidence="2">
    <location>
        <begin position="187"/>
        <end position="204"/>
    </location>
</feature>
<feature type="domain" description="CAAX prenyl protease 2/Lysostaphin resistance protein A-like" evidence="3">
    <location>
        <begin position="132"/>
        <end position="220"/>
    </location>
</feature>
<evidence type="ECO:0000256" key="1">
    <source>
        <dbReference type="ARBA" id="ARBA00009067"/>
    </source>
</evidence>
<name>A0ABV5WQN7_9LACO</name>
<dbReference type="Proteomes" id="UP001589691">
    <property type="component" value="Unassembled WGS sequence"/>
</dbReference>
<accession>A0ABV5WQN7</accession>
<proteinExistence type="inferred from homology"/>
<organism evidence="4 5">
    <name type="scientific">Lactiplantibacillus modestisalitolerans</name>
    <dbReference type="NCBI Taxonomy" id="1457219"/>
    <lineage>
        <taxon>Bacteria</taxon>
        <taxon>Bacillati</taxon>
        <taxon>Bacillota</taxon>
        <taxon>Bacilli</taxon>
        <taxon>Lactobacillales</taxon>
        <taxon>Lactobacillaceae</taxon>
        <taxon>Lactiplantibacillus</taxon>
    </lineage>
</organism>
<dbReference type="PANTHER" id="PTHR36435:SF1">
    <property type="entry name" value="CAAX AMINO TERMINAL PROTEASE FAMILY PROTEIN"/>
    <property type="match status" value="1"/>
</dbReference>
<dbReference type="InterPro" id="IPR003675">
    <property type="entry name" value="Rce1/LyrA-like_dom"/>
</dbReference>